<organism evidence="2 3">
    <name type="scientific">Tuber borchii</name>
    <name type="common">White truffle</name>
    <dbReference type="NCBI Taxonomy" id="42251"/>
    <lineage>
        <taxon>Eukaryota</taxon>
        <taxon>Fungi</taxon>
        <taxon>Dikarya</taxon>
        <taxon>Ascomycota</taxon>
        <taxon>Pezizomycotina</taxon>
        <taxon>Pezizomycetes</taxon>
        <taxon>Pezizales</taxon>
        <taxon>Tuberaceae</taxon>
        <taxon>Tuber</taxon>
    </lineage>
</organism>
<evidence type="ECO:0000256" key="1">
    <source>
        <dbReference type="SAM" id="Phobius"/>
    </source>
</evidence>
<accession>A0A2T7A8M8</accession>
<keyword evidence="1" id="KW-1133">Transmembrane helix</keyword>
<keyword evidence="1" id="KW-0812">Transmembrane</keyword>
<dbReference type="AlphaFoldDB" id="A0A2T7A8M8"/>
<evidence type="ECO:0000313" key="2">
    <source>
        <dbReference type="EMBL" id="PUU84073.1"/>
    </source>
</evidence>
<sequence length="80" mass="9538">MPYFWKDFLFLFFFTPCMPFLSLFLDLSFFYFFTFFLLFQSCSAFGCVWGSVICIFFFLLPCREGKEEGSSCGTIHRLHD</sequence>
<gene>
    <name evidence="2" type="ORF">B9Z19DRAFT_563388</name>
</gene>
<reference evidence="2 3" key="1">
    <citation type="submission" date="2017-04" db="EMBL/GenBank/DDBJ databases">
        <title>Draft genome sequence of Tuber borchii Vittad., a whitish edible truffle.</title>
        <authorList>
            <consortium name="DOE Joint Genome Institute"/>
            <person name="Murat C."/>
            <person name="Kuo A."/>
            <person name="Barry K.W."/>
            <person name="Clum A."/>
            <person name="Dockter R.B."/>
            <person name="Fauchery L."/>
            <person name="Iotti M."/>
            <person name="Kohler A."/>
            <person name="Labutti K."/>
            <person name="Lindquist E.A."/>
            <person name="Lipzen A."/>
            <person name="Ohm R.A."/>
            <person name="Wang M."/>
            <person name="Grigoriev I.V."/>
            <person name="Zambonelli A."/>
            <person name="Martin F.M."/>
        </authorList>
    </citation>
    <scope>NUCLEOTIDE SEQUENCE [LARGE SCALE GENOMIC DNA]</scope>
    <source>
        <strain evidence="2 3">Tbo3840</strain>
    </source>
</reference>
<keyword evidence="1" id="KW-0472">Membrane</keyword>
<comment type="caution">
    <text evidence="2">The sequence shown here is derived from an EMBL/GenBank/DDBJ whole genome shotgun (WGS) entry which is preliminary data.</text>
</comment>
<protein>
    <submittedName>
        <fullName evidence="2">Uncharacterized protein</fullName>
    </submittedName>
</protein>
<dbReference type="Proteomes" id="UP000244722">
    <property type="component" value="Unassembled WGS sequence"/>
</dbReference>
<dbReference type="EMBL" id="NESQ01000004">
    <property type="protein sequence ID" value="PUU84073.1"/>
    <property type="molecule type" value="Genomic_DNA"/>
</dbReference>
<proteinExistence type="predicted"/>
<feature type="transmembrane region" description="Helical" evidence="1">
    <location>
        <begin position="31"/>
        <end position="60"/>
    </location>
</feature>
<name>A0A2T7A8M8_TUBBO</name>
<keyword evidence="3" id="KW-1185">Reference proteome</keyword>
<evidence type="ECO:0000313" key="3">
    <source>
        <dbReference type="Proteomes" id="UP000244722"/>
    </source>
</evidence>
<feature type="transmembrane region" description="Helical" evidence="1">
    <location>
        <begin position="7"/>
        <end position="25"/>
    </location>
</feature>